<keyword evidence="3" id="KW-0067">ATP-binding</keyword>
<evidence type="ECO:0000256" key="1">
    <source>
        <dbReference type="SAM" id="MobiDB-lite"/>
    </source>
</evidence>
<dbReference type="Gene3D" id="3.40.50.300">
    <property type="entry name" value="P-loop containing nucleotide triphosphate hydrolases"/>
    <property type="match status" value="1"/>
</dbReference>
<dbReference type="GO" id="GO:0005524">
    <property type="term" value="F:ATP binding"/>
    <property type="evidence" value="ECO:0007669"/>
    <property type="project" value="InterPro"/>
</dbReference>
<feature type="region of interest" description="Disordered" evidence="1">
    <location>
        <begin position="1"/>
        <end position="59"/>
    </location>
</feature>
<protein>
    <submittedName>
        <fullName evidence="3">DEAD/DEAH box helicase family protein</fullName>
    </submittedName>
</protein>
<keyword evidence="3" id="KW-0547">Nucleotide-binding</keyword>
<gene>
    <name evidence="3" type="ORF">PXH69_05885</name>
</gene>
<keyword evidence="3" id="KW-0347">Helicase</keyword>
<dbReference type="RefSeq" id="WP_073512720.1">
    <property type="nucleotide sequence ID" value="NZ_AP026691.1"/>
</dbReference>
<dbReference type="EMBL" id="JARDXE010000003">
    <property type="protein sequence ID" value="MDE8644472.1"/>
    <property type="molecule type" value="Genomic_DNA"/>
</dbReference>
<dbReference type="GO" id="GO:0003677">
    <property type="term" value="F:DNA binding"/>
    <property type="evidence" value="ECO:0007669"/>
    <property type="project" value="InterPro"/>
</dbReference>
<dbReference type="AlphaFoldDB" id="A0AAW6LHF4"/>
<dbReference type="InterPro" id="IPR027417">
    <property type="entry name" value="P-loop_NTPase"/>
</dbReference>
<evidence type="ECO:0000259" key="2">
    <source>
        <dbReference type="SMART" id="SM00487"/>
    </source>
</evidence>
<accession>A0AAW6LHF4</accession>
<evidence type="ECO:0000313" key="3">
    <source>
        <dbReference type="EMBL" id="MDE8644472.1"/>
    </source>
</evidence>
<feature type="domain" description="Helicase ATP-binding" evidence="2">
    <location>
        <begin position="127"/>
        <end position="312"/>
    </location>
</feature>
<organism evidence="3 4">
    <name type="scientific">Rhodococcus qingshengii</name>
    <dbReference type="NCBI Taxonomy" id="334542"/>
    <lineage>
        <taxon>Bacteria</taxon>
        <taxon>Bacillati</taxon>
        <taxon>Actinomycetota</taxon>
        <taxon>Actinomycetes</taxon>
        <taxon>Mycobacteriales</taxon>
        <taxon>Nocardiaceae</taxon>
        <taxon>Rhodococcus</taxon>
        <taxon>Rhodococcus erythropolis group</taxon>
    </lineage>
</organism>
<dbReference type="GO" id="GO:0016787">
    <property type="term" value="F:hydrolase activity"/>
    <property type="evidence" value="ECO:0007669"/>
    <property type="project" value="InterPro"/>
</dbReference>
<proteinExistence type="predicted"/>
<comment type="caution">
    <text evidence="3">The sequence shown here is derived from an EMBL/GenBank/DDBJ whole genome shotgun (WGS) entry which is preliminary data.</text>
</comment>
<dbReference type="InterPro" id="IPR006935">
    <property type="entry name" value="Helicase/UvrB_N"/>
</dbReference>
<keyword evidence="3" id="KW-0378">Hydrolase</keyword>
<dbReference type="Pfam" id="PF04851">
    <property type="entry name" value="ResIII"/>
    <property type="match status" value="1"/>
</dbReference>
<dbReference type="Proteomes" id="UP001217325">
    <property type="component" value="Unassembled WGS sequence"/>
</dbReference>
<feature type="compositionally biased region" description="Basic residues" evidence="1">
    <location>
        <begin position="23"/>
        <end position="48"/>
    </location>
</feature>
<name>A0AAW6LHF4_RHOSG</name>
<dbReference type="SMART" id="SM00487">
    <property type="entry name" value="DEXDc"/>
    <property type="match status" value="1"/>
</dbReference>
<evidence type="ECO:0000313" key="4">
    <source>
        <dbReference type="Proteomes" id="UP001217325"/>
    </source>
</evidence>
<dbReference type="SUPFAM" id="SSF52540">
    <property type="entry name" value="P-loop containing nucleoside triphosphate hydrolases"/>
    <property type="match status" value="2"/>
</dbReference>
<dbReference type="InterPro" id="IPR014001">
    <property type="entry name" value="Helicase_ATP-bd"/>
</dbReference>
<reference evidence="3" key="1">
    <citation type="submission" date="2023-02" db="EMBL/GenBank/DDBJ databases">
        <title>A novel hydrolase synthesized by Rhodococcus erythropolis HQ is responsible for the detoxification of Zearalenone.</title>
        <authorList>
            <person name="Hu J."/>
            <person name="Xu J."/>
        </authorList>
    </citation>
    <scope>NUCLEOTIDE SEQUENCE</scope>
    <source>
        <strain evidence="3">HQ</strain>
    </source>
</reference>
<sequence length="602" mass="65846">MPPRKATTARKAAAKKAAPQKAAPKKAAPKRNTTRKTAPKKTVAKKSSRATMPDVPTAGPGERVWLLDVPFRTPAPGAQFVKKWKSYAWVGTELPVELAPFKALPFSYQQWVEDDINDSTGERPVAAPKIPRPEQVSGAAAVVDAARAGKRGFLLADNAGLGKTLIAVMSAKTIAEERGETNILVLVDRPAQITIPHWRYSIASVGDGGFRWLIMSPDQLKKLIARNGRPKYTFGVVIADEAQLYSNDTQRTAAFEKVARFSNAHEQAPFVLSVTATPGHTPADQRYLAPLFAQLHSEPSEYWSDLGARLVESGLPLDKSYGKWTWSAEAKESPALQSRALETVRGWMSNSKPPLMIHRPTPWGPVPLDGMPIDLTHAQRAEYETEWAEYAYEMGLARKSRNIARGRALVLRYRQKAGMIRAESTAQWAQAQVKAGKQVLVAVEFVSTAGDPLVEMIEDAGISVAKLFGAVPDKEGQRLRFQRGDAPVIVFNVTTSISLHANEALPDGTHASPLPRTGIFHQPRYSGIAAEQTFGRSHRDYQTCPWVIPFGVGTKEEDVATVMLRNLNSVTGLKGGDRSGLRSLSELLGVEWLEPDVLTSEG</sequence>
<dbReference type="GO" id="GO:0004386">
    <property type="term" value="F:helicase activity"/>
    <property type="evidence" value="ECO:0007669"/>
    <property type="project" value="UniProtKB-KW"/>
</dbReference>
<feature type="compositionally biased region" description="Low complexity" evidence="1">
    <location>
        <begin position="1"/>
        <end position="22"/>
    </location>
</feature>